<evidence type="ECO:0000313" key="3">
    <source>
        <dbReference type="EMBL" id="MDY5153563.1"/>
    </source>
</evidence>
<dbReference type="PANTHER" id="PTHR20854:SF4">
    <property type="entry name" value="INOSITOL-1-MONOPHOSPHATASE-RELATED"/>
    <property type="match status" value="1"/>
</dbReference>
<dbReference type="EMBL" id="JAWNFU010000003">
    <property type="protein sequence ID" value="MDY5153563.1"/>
    <property type="molecule type" value="Genomic_DNA"/>
</dbReference>
<dbReference type="Pfam" id="PF00702">
    <property type="entry name" value="Hydrolase"/>
    <property type="match status" value="1"/>
</dbReference>
<dbReference type="GO" id="GO:0046872">
    <property type="term" value="F:metal ion binding"/>
    <property type="evidence" value="ECO:0007669"/>
    <property type="project" value="UniProtKB-KW"/>
</dbReference>
<dbReference type="Proteomes" id="UP001273799">
    <property type="component" value="Unassembled WGS sequence"/>
</dbReference>
<dbReference type="InterPro" id="IPR006439">
    <property type="entry name" value="HAD-SF_hydro_IA"/>
</dbReference>
<sequence length="580" mass="62384">MAMNSIVQRPRGILLDFGGVIVSTRKRETWVQEVAAEISQLIDGALPLERIEADVRAGETAAKLVRNALARPARAPEFTHTGYILDFVAAEWPEHLRRQIAEHASHLCYLTGLRSEEREMRRGTRELLEWCRAEGIAVGIASNALSGRVHREWNRDHGLSGFFRAEVYSDEAGIRKPDARFLWRAAEAIGVPISQCWYVGDHLDRDVLCGKRAGAASAVLMPAPNAEKRPFATEVEPDLTVADPAELLSVLQGLPARGAKTAATSAATSSAPETSAPETSAPETATQVAAPTSAATISKTRTAETAERVAAARQLRRQAENAVLRVEEYLRGAFRGNMHVEYKEGVHDQVTEHDRASEKILIDALLAQCPTASIIGEEYGMIEGSGPVTFYLDPIDGTSNFVQGIAFFCASVGVAYDGEICAGAILDPMARNLFSADSEAAYLNDAVLRTPQALPAGRATLITGYPTVKDLKIDGEAALQRQAQLIQNFSSVRRVGSGALSLCHVAAGWTDSALGASVNAWDIAAGMQIVRMAGGTYQPLWYGEPEPGTADQDALGYLAWGPGGNYPVLEQVAAQIRAAR</sequence>
<dbReference type="SUPFAM" id="SSF56655">
    <property type="entry name" value="Carbohydrate phosphatase"/>
    <property type="match status" value="1"/>
</dbReference>
<dbReference type="Gene3D" id="3.30.540.10">
    <property type="entry name" value="Fructose-1,6-Bisphosphatase, subunit A, domain 1"/>
    <property type="match status" value="1"/>
</dbReference>
<dbReference type="AlphaFoldDB" id="A0AAW9HRB7"/>
<dbReference type="Pfam" id="PF00459">
    <property type="entry name" value="Inositol_P"/>
    <property type="match status" value="1"/>
</dbReference>
<dbReference type="GO" id="GO:0007165">
    <property type="term" value="P:signal transduction"/>
    <property type="evidence" value="ECO:0007669"/>
    <property type="project" value="TreeGrafter"/>
</dbReference>
<keyword evidence="1" id="KW-0460">Magnesium</keyword>
<dbReference type="InterPro" id="IPR023214">
    <property type="entry name" value="HAD_sf"/>
</dbReference>
<keyword evidence="1" id="KW-0479">Metal-binding</keyword>
<dbReference type="NCBIfam" id="TIGR01549">
    <property type="entry name" value="HAD-SF-IA-v1"/>
    <property type="match status" value="1"/>
</dbReference>
<dbReference type="PANTHER" id="PTHR20854">
    <property type="entry name" value="INOSITOL MONOPHOSPHATASE"/>
    <property type="match status" value="1"/>
</dbReference>
<organism evidence="3 4">
    <name type="scientific">Actinobaculum suis</name>
    <dbReference type="NCBI Taxonomy" id="1657"/>
    <lineage>
        <taxon>Bacteria</taxon>
        <taxon>Bacillati</taxon>
        <taxon>Actinomycetota</taxon>
        <taxon>Actinomycetes</taxon>
        <taxon>Actinomycetales</taxon>
        <taxon>Actinomycetaceae</taxon>
        <taxon>Actinobaculum</taxon>
    </lineage>
</organism>
<evidence type="ECO:0000313" key="4">
    <source>
        <dbReference type="Proteomes" id="UP001273799"/>
    </source>
</evidence>
<accession>A0AAW9HRB7</accession>
<feature type="binding site" evidence="1">
    <location>
        <position position="522"/>
    </location>
    <ligand>
        <name>Mg(2+)</name>
        <dbReference type="ChEBI" id="CHEBI:18420"/>
        <label>1</label>
        <note>catalytic</note>
    </ligand>
</feature>
<feature type="binding site" evidence="1">
    <location>
        <position position="393"/>
    </location>
    <ligand>
        <name>Mg(2+)</name>
        <dbReference type="ChEBI" id="CHEBI:18420"/>
        <label>1</label>
        <note>catalytic</note>
    </ligand>
</feature>
<dbReference type="GO" id="GO:0008934">
    <property type="term" value="F:inositol monophosphate 1-phosphatase activity"/>
    <property type="evidence" value="ECO:0007669"/>
    <property type="project" value="TreeGrafter"/>
</dbReference>
<name>A0AAW9HRB7_9ACTO</name>
<evidence type="ECO:0000256" key="2">
    <source>
        <dbReference type="SAM" id="MobiDB-lite"/>
    </source>
</evidence>
<dbReference type="RefSeq" id="WP_083330150.1">
    <property type="nucleotide sequence ID" value="NZ_FNAU01000012.1"/>
</dbReference>
<feature type="binding site" evidence="1">
    <location>
        <position position="395"/>
    </location>
    <ligand>
        <name>Mg(2+)</name>
        <dbReference type="ChEBI" id="CHEBI:18420"/>
        <label>1</label>
        <note>catalytic</note>
    </ligand>
</feature>
<feature type="compositionally biased region" description="Low complexity" evidence="2">
    <location>
        <begin position="261"/>
        <end position="286"/>
    </location>
</feature>
<proteinExistence type="predicted"/>
<feature type="region of interest" description="Disordered" evidence="2">
    <location>
        <begin position="261"/>
        <end position="302"/>
    </location>
</feature>
<feature type="binding site" evidence="1">
    <location>
        <position position="396"/>
    </location>
    <ligand>
        <name>Mg(2+)</name>
        <dbReference type="ChEBI" id="CHEBI:18420"/>
        <label>1</label>
        <note>catalytic</note>
    </ligand>
</feature>
<dbReference type="PRINTS" id="PR00377">
    <property type="entry name" value="IMPHPHTASES"/>
</dbReference>
<gene>
    <name evidence="3" type="ORF">R6G71_05810</name>
</gene>
<dbReference type="SUPFAM" id="SSF56784">
    <property type="entry name" value="HAD-like"/>
    <property type="match status" value="1"/>
</dbReference>
<reference evidence="3" key="1">
    <citation type="submission" date="2023-10" db="EMBL/GenBank/DDBJ databases">
        <title>Whole Genome based description of the genera Actinobaculum and Actinotignum reveals a complex phylogenetic relationship within the species included in the genus Actinotignum.</title>
        <authorList>
            <person name="Jensen C.S."/>
            <person name="Dargis R."/>
            <person name="Kemp M."/>
            <person name="Christensen J.J."/>
        </authorList>
    </citation>
    <scope>NUCLEOTIDE SEQUENCE</scope>
    <source>
        <strain evidence="3">Actinobaculum_suis_CCUG19206T</strain>
    </source>
</reference>
<dbReference type="InterPro" id="IPR036412">
    <property type="entry name" value="HAD-like_sf"/>
</dbReference>
<dbReference type="SFLD" id="SFLDS00003">
    <property type="entry name" value="Haloacid_Dehalogenase"/>
    <property type="match status" value="1"/>
</dbReference>
<dbReference type="SFLD" id="SFLDG01129">
    <property type="entry name" value="C1.5:_HAD__Beta-PGM__Phosphata"/>
    <property type="match status" value="1"/>
</dbReference>
<evidence type="ECO:0000256" key="1">
    <source>
        <dbReference type="PIRSR" id="PIRSR600760-2"/>
    </source>
</evidence>
<dbReference type="InterPro" id="IPR000760">
    <property type="entry name" value="Inositol_monophosphatase-like"/>
</dbReference>
<dbReference type="Gene3D" id="3.40.50.1000">
    <property type="entry name" value="HAD superfamily/HAD-like"/>
    <property type="match status" value="1"/>
</dbReference>
<comment type="cofactor">
    <cofactor evidence="1">
        <name>Mg(2+)</name>
        <dbReference type="ChEBI" id="CHEBI:18420"/>
    </cofactor>
</comment>
<dbReference type="GO" id="GO:0006020">
    <property type="term" value="P:inositol metabolic process"/>
    <property type="evidence" value="ECO:0007669"/>
    <property type="project" value="TreeGrafter"/>
</dbReference>
<comment type="caution">
    <text evidence="3">The sequence shown here is derived from an EMBL/GenBank/DDBJ whole genome shotgun (WGS) entry which is preliminary data.</text>
</comment>
<protein>
    <submittedName>
        <fullName evidence="3">Inositol monophosphatase family protein</fullName>
    </submittedName>
</protein>
<dbReference type="Gene3D" id="3.40.190.80">
    <property type="match status" value="1"/>
</dbReference>
<feature type="compositionally biased region" description="Polar residues" evidence="2">
    <location>
        <begin position="287"/>
        <end position="299"/>
    </location>
</feature>
<feature type="binding site" evidence="1">
    <location>
        <position position="377"/>
    </location>
    <ligand>
        <name>Mg(2+)</name>
        <dbReference type="ChEBI" id="CHEBI:18420"/>
        <label>1</label>
        <note>catalytic</note>
    </ligand>
</feature>